<accession>A0A8F9XL99</accession>
<dbReference type="SUPFAM" id="SSF54826">
    <property type="entry name" value="Enolase N-terminal domain-like"/>
    <property type="match status" value="1"/>
</dbReference>
<protein>
    <recommendedName>
        <fullName evidence="5">Mandelate racemase/muconate lactonizing enzyme C-terminal domain-containing protein</fullName>
    </recommendedName>
</protein>
<dbReference type="SFLD" id="SFLDG00179">
    <property type="entry name" value="mandelate_racemase"/>
    <property type="match status" value="1"/>
</dbReference>
<dbReference type="Pfam" id="PF02746">
    <property type="entry name" value="MR_MLE_N"/>
    <property type="match status" value="1"/>
</dbReference>
<evidence type="ECO:0000313" key="6">
    <source>
        <dbReference type="EMBL" id="QYM78819.1"/>
    </source>
</evidence>
<dbReference type="EMBL" id="CP080507">
    <property type="protein sequence ID" value="QYM78819.1"/>
    <property type="molecule type" value="Genomic_DNA"/>
</dbReference>
<dbReference type="CDD" id="cd03328">
    <property type="entry name" value="MR_like_3"/>
    <property type="match status" value="1"/>
</dbReference>
<keyword evidence="7" id="KW-1185">Reference proteome</keyword>
<evidence type="ECO:0000256" key="3">
    <source>
        <dbReference type="ARBA" id="ARBA00022842"/>
    </source>
</evidence>
<dbReference type="InterPro" id="IPR018110">
    <property type="entry name" value="Mandel_Rmase/mucon_lact_enz_CS"/>
</dbReference>
<dbReference type="GO" id="GO:0000287">
    <property type="term" value="F:magnesium ion binding"/>
    <property type="evidence" value="ECO:0007669"/>
    <property type="project" value="TreeGrafter"/>
</dbReference>
<dbReference type="Proteomes" id="UP000825051">
    <property type="component" value="Chromosome"/>
</dbReference>
<dbReference type="GO" id="GO:0016052">
    <property type="term" value="P:carbohydrate catabolic process"/>
    <property type="evidence" value="ECO:0007669"/>
    <property type="project" value="TreeGrafter"/>
</dbReference>
<dbReference type="SUPFAM" id="SSF51604">
    <property type="entry name" value="Enolase C-terminal domain-like"/>
    <property type="match status" value="1"/>
</dbReference>
<comment type="cofactor">
    <cofactor evidence="1">
        <name>Mg(2+)</name>
        <dbReference type="ChEBI" id="CHEBI:18420"/>
    </cofactor>
</comment>
<reference evidence="6" key="1">
    <citation type="submission" date="2021-08" db="EMBL/GenBank/DDBJ databases">
        <title>Genome of a novel bacterium of the phylum Verrucomicrobia, Oleiharenicola sp. KSB-15.</title>
        <authorList>
            <person name="Chung J.-H."/>
            <person name="Ahn J.-H."/>
            <person name="Yoon Y."/>
            <person name="Kim D.-Y."/>
            <person name="An S.-H."/>
            <person name="Park I."/>
            <person name="Yeon J."/>
        </authorList>
    </citation>
    <scope>NUCLEOTIDE SEQUENCE</scope>
    <source>
        <strain evidence="6">KSB-15</strain>
    </source>
</reference>
<dbReference type="InterPro" id="IPR013342">
    <property type="entry name" value="Mandelate_racemase_C"/>
</dbReference>
<organism evidence="6 7">
    <name type="scientific">Horticoccus luteus</name>
    <dbReference type="NCBI Taxonomy" id="2862869"/>
    <lineage>
        <taxon>Bacteria</taxon>
        <taxon>Pseudomonadati</taxon>
        <taxon>Verrucomicrobiota</taxon>
        <taxon>Opitutia</taxon>
        <taxon>Opitutales</taxon>
        <taxon>Opitutaceae</taxon>
        <taxon>Horticoccus</taxon>
    </lineage>
</organism>
<dbReference type="Pfam" id="PF13378">
    <property type="entry name" value="MR_MLE_C"/>
    <property type="match status" value="1"/>
</dbReference>
<dbReference type="PANTHER" id="PTHR13794">
    <property type="entry name" value="ENOLASE SUPERFAMILY, MANDELATE RACEMASE"/>
    <property type="match status" value="1"/>
</dbReference>
<gene>
    <name evidence="6" type="ORF">K0B96_16170</name>
</gene>
<dbReference type="GO" id="GO:0009063">
    <property type="term" value="P:amino acid catabolic process"/>
    <property type="evidence" value="ECO:0007669"/>
    <property type="project" value="InterPro"/>
</dbReference>
<dbReference type="InterPro" id="IPR029065">
    <property type="entry name" value="Enolase_C-like"/>
</dbReference>
<dbReference type="Gene3D" id="3.30.390.10">
    <property type="entry name" value="Enolase-like, N-terminal domain"/>
    <property type="match status" value="1"/>
</dbReference>
<dbReference type="KEGG" id="ole:K0B96_16170"/>
<dbReference type="InterPro" id="IPR029017">
    <property type="entry name" value="Enolase-like_N"/>
</dbReference>
<dbReference type="PROSITE" id="PS00908">
    <property type="entry name" value="MR_MLE_1"/>
    <property type="match status" value="1"/>
</dbReference>
<evidence type="ECO:0000259" key="5">
    <source>
        <dbReference type="SMART" id="SM00922"/>
    </source>
</evidence>
<keyword evidence="3" id="KW-0460">Magnesium</keyword>
<evidence type="ECO:0000256" key="1">
    <source>
        <dbReference type="ARBA" id="ARBA00001946"/>
    </source>
</evidence>
<dbReference type="InterPro" id="IPR046945">
    <property type="entry name" value="RHMD-like"/>
</dbReference>
<dbReference type="Gene3D" id="3.20.20.120">
    <property type="entry name" value="Enolase-like C-terminal domain"/>
    <property type="match status" value="1"/>
</dbReference>
<dbReference type="InterPro" id="IPR036849">
    <property type="entry name" value="Enolase-like_C_sf"/>
</dbReference>
<dbReference type="InterPro" id="IPR013341">
    <property type="entry name" value="Mandelate_racemase_N_dom"/>
</dbReference>
<dbReference type="SFLD" id="SFLDS00001">
    <property type="entry name" value="Enolase"/>
    <property type="match status" value="1"/>
</dbReference>
<dbReference type="RefSeq" id="WP_220161923.1">
    <property type="nucleotide sequence ID" value="NZ_CP080507.1"/>
</dbReference>
<proteinExistence type="predicted"/>
<evidence type="ECO:0000256" key="2">
    <source>
        <dbReference type="ARBA" id="ARBA00022723"/>
    </source>
</evidence>
<feature type="compositionally biased region" description="Basic residues" evidence="4">
    <location>
        <begin position="1"/>
        <end position="11"/>
    </location>
</feature>
<dbReference type="SMART" id="SM00922">
    <property type="entry name" value="MR_MLE"/>
    <property type="match status" value="1"/>
</dbReference>
<evidence type="ECO:0000256" key="4">
    <source>
        <dbReference type="SAM" id="MobiDB-lite"/>
    </source>
</evidence>
<keyword evidence="2" id="KW-0479">Metal-binding</keyword>
<feature type="domain" description="Mandelate racemase/muconate lactonizing enzyme C-terminal" evidence="5">
    <location>
        <begin position="174"/>
        <end position="271"/>
    </location>
</feature>
<dbReference type="GO" id="GO:0016836">
    <property type="term" value="F:hydro-lyase activity"/>
    <property type="evidence" value="ECO:0007669"/>
    <property type="project" value="TreeGrafter"/>
</dbReference>
<name>A0A8F9XL99_9BACT</name>
<dbReference type="AlphaFoldDB" id="A0A8F9XL99"/>
<evidence type="ECO:0000313" key="7">
    <source>
        <dbReference type="Proteomes" id="UP000825051"/>
    </source>
</evidence>
<dbReference type="PANTHER" id="PTHR13794:SF58">
    <property type="entry name" value="MITOCHONDRIAL ENOLASE SUPERFAMILY MEMBER 1"/>
    <property type="match status" value="1"/>
</dbReference>
<feature type="region of interest" description="Disordered" evidence="4">
    <location>
        <begin position="1"/>
        <end position="39"/>
    </location>
</feature>
<sequence>MARTRVQRKGGRREAPAAPAADADPPRERAGGGGPRVESVRTAAFRIPTDAPESDGTLEWQATTLVVVEVTAGGETGFGYTYADAGVARMIRDSLAAVVTGEDALAVEAHWHAMIARLRNMGRQGASAMAVSAVDGALWDLKAKLLGLPLVQLLGQVRAALPVYGSGGFTSYSDAQLKKQFQGWAARGVTRFKMKVGRDPARDLHRVQAARRAIGGEAELFVDANSAYTRNQALEWANTFANQADVRWLEEPLPPDDLAGLRFLRERVPPEIELAEGEYGYDLHYFRRLLDAEAADVVQADATRCAGITGFMKVATLCETWGRPLSAHCAPALHLHPGCAAAPMRHTEYFHDHARIEQRLFDGAVPVERGMLTPDLTRPGLGVEFKWADAERFAV</sequence>